<name>A0AAV4CKT1_9GAST</name>
<evidence type="ECO:0000313" key="3">
    <source>
        <dbReference type="Proteomes" id="UP000735302"/>
    </source>
</evidence>
<evidence type="ECO:0000256" key="1">
    <source>
        <dbReference type="SAM" id="MobiDB-lite"/>
    </source>
</evidence>
<comment type="caution">
    <text evidence="2">The sequence shown here is derived from an EMBL/GenBank/DDBJ whole genome shotgun (WGS) entry which is preliminary data.</text>
</comment>
<reference evidence="2 3" key="1">
    <citation type="journal article" date="2021" name="Elife">
        <title>Chloroplast acquisition without the gene transfer in kleptoplastic sea slugs, Plakobranchus ocellatus.</title>
        <authorList>
            <person name="Maeda T."/>
            <person name="Takahashi S."/>
            <person name="Yoshida T."/>
            <person name="Shimamura S."/>
            <person name="Takaki Y."/>
            <person name="Nagai Y."/>
            <person name="Toyoda A."/>
            <person name="Suzuki Y."/>
            <person name="Arimoto A."/>
            <person name="Ishii H."/>
            <person name="Satoh N."/>
            <person name="Nishiyama T."/>
            <person name="Hasebe M."/>
            <person name="Maruyama T."/>
            <person name="Minagawa J."/>
            <person name="Obokata J."/>
            <person name="Shigenobu S."/>
        </authorList>
    </citation>
    <scope>NUCLEOTIDE SEQUENCE [LARGE SCALE GENOMIC DNA]</scope>
</reference>
<dbReference type="EMBL" id="BLXT01006630">
    <property type="protein sequence ID" value="GFO32495.1"/>
    <property type="molecule type" value="Genomic_DNA"/>
</dbReference>
<dbReference type="AlphaFoldDB" id="A0AAV4CKT1"/>
<gene>
    <name evidence="2" type="ORF">PoB_005900000</name>
</gene>
<proteinExistence type="predicted"/>
<protein>
    <submittedName>
        <fullName evidence="2">Uncharacterized protein</fullName>
    </submittedName>
</protein>
<organism evidence="2 3">
    <name type="scientific">Plakobranchus ocellatus</name>
    <dbReference type="NCBI Taxonomy" id="259542"/>
    <lineage>
        <taxon>Eukaryota</taxon>
        <taxon>Metazoa</taxon>
        <taxon>Spiralia</taxon>
        <taxon>Lophotrochozoa</taxon>
        <taxon>Mollusca</taxon>
        <taxon>Gastropoda</taxon>
        <taxon>Heterobranchia</taxon>
        <taxon>Euthyneura</taxon>
        <taxon>Panpulmonata</taxon>
        <taxon>Sacoglossa</taxon>
        <taxon>Placobranchoidea</taxon>
        <taxon>Plakobranchidae</taxon>
        <taxon>Plakobranchus</taxon>
    </lineage>
</organism>
<sequence>MITINSSQKSIKAASQDLLYIEIHRDQRNMRKPTTSEEDSGRQHKAISNLKTLVDRQTAQTERHNDRRYALVHGFLLTAPLYAVSSTNTDNI</sequence>
<feature type="region of interest" description="Disordered" evidence="1">
    <location>
        <begin position="24"/>
        <end position="44"/>
    </location>
</feature>
<keyword evidence="3" id="KW-1185">Reference proteome</keyword>
<evidence type="ECO:0000313" key="2">
    <source>
        <dbReference type="EMBL" id="GFO32495.1"/>
    </source>
</evidence>
<dbReference type="Proteomes" id="UP000735302">
    <property type="component" value="Unassembled WGS sequence"/>
</dbReference>
<accession>A0AAV4CKT1</accession>